<dbReference type="InterPro" id="IPR011042">
    <property type="entry name" value="6-blade_b-propeller_TolB-like"/>
</dbReference>
<accession>A0A7X4YK97</accession>
<dbReference type="InterPro" id="IPR001258">
    <property type="entry name" value="NHL_repeat"/>
</dbReference>
<dbReference type="SUPFAM" id="SSF101898">
    <property type="entry name" value="NHL repeat"/>
    <property type="match status" value="1"/>
</dbReference>
<protein>
    <submittedName>
        <fullName evidence="5">Copper amine oxidase</fullName>
    </submittedName>
</protein>
<evidence type="ECO:0000313" key="6">
    <source>
        <dbReference type="Proteomes" id="UP000558113"/>
    </source>
</evidence>
<dbReference type="EMBL" id="JAAAMU010000001">
    <property type="protein sequence ID" value="NBC67946.1"/>
    <property type="molecule type" value="Genomic_DNA"/>
</dbReference>
<dbReference type="Gene3D" id="2.120.10.30">
    <property type="entry name" value="TolB, C-terminal domain"/>
    <property type="match status" value="4"/>
</dbReference>
<dbReference type="Pfam" id="PF01436">
    <property type="entry name" value="NHL"/>
    <property type="match status" value="2"/>
</dbReference>
<evidence type="ECO:0000256" key="2">
    <source>
        <dbReference type="PROSITE-ProRule" id="PRU00504"/>
    </source>
</evidence>
<dbReference type="Pfam" id="PF07833">
    <property type="entry name" value="Cu_amine_oxidN1"/>
    <property type="match status" value="1"/>
</dbReference>
<feature type="domain" description="Copper amine oxidase-like N-terminal" evidence="4">
    <location>
        <begin position="422"/>
        <end position="525"/>
    </location>
</feature>
<dbReference type="RefSeq" id="WP_161694175.1">
    <property type="nucleotide sequence ID" value="NZ_JAAAMU010000001.1"/>
</dbReference>
<dbReference type="AlphaFoldDB" id="A0A7X4YK97"/>
<dbReference type="Proteomes" id="UP000558113">
    <property type="component" value="Unassembled WGS sequence"/>
</dbReference>
<comment type="caution">
    <text evidence="5">The sequence shown here is derived from an EMBL/GenBank/DDBJ whole genome shotgun (WGS) entry which is preliminary data.</text>
</comment>
<dbReference type="SUPFAM" id="SSF55383">
    <property type="entry name" value="Copper amine oxidase, domain N"/>
    <property type="match status" value="2"/>
</dbReference>
<sequence length="532" mass="54812">MKKRMKFAVLAAASAAVLGMSANMGYAAAGNGNDAVMKLKPLYEVRTIAGSGAYGLLNGSSKASAFREPTSLLYNSGLGTFLVTDTNNQQLRVIAPGTASTAAGFHFEDDDGSAPLGSLLDGAADKAAFNAPSGLARDAAGNVYVADAGNHAIRKIDVEGSVTTIAGNGLFGAADGKGAAAEFNHPMDVAVSDDGVVYVADTLNHAIRRIKDGIVTTLNAHSSRIVEYFPGSVAAAGDYADGPIAKALFNEPSGLALDGKGNLYVSDTGNDVIRYMDFAADRVTTVAGLKAGASISYGANEPYAAGGYADGAASVAKFRSPRGLDVTPEGGLLIADSLNHVVRYLLNGTVTTIAGTPDEVGRVDGIAGSALLHHPTDVAWLGGGAIGIADSGSNTIRVAAPYQVPAGVKADETIHLLYGTQVLEGDVDPMIKNGVTYVPVRVLAEKLGYNVHYAGGQTSLRLGTTAYTVKAASSVIGKTVQGSAPQTVRINAVPFNAGGRLYLPVRFFAEELGLDVQWLSDVRAVLLRNKQF</sequence>
<feature type="repeat" description="NHL" evidence="2">
    <location>
        <begin position="129"/>
        <end position="159"/>
    </location>
</feature>
<feature type="chain" id="PRO_5039334578" evidence="3">
    <location>
        <begin position="30"/>
        <end position="532"/>
    </location>
</feature>
<dbReference type="InterPro" id="IPR036582">
    <property type="entry name" value="Mao_N_sf"/>
</dbReference>
<organism evidence="5 6">
    <name type="scientific">Paenibacillus sacheonensis</name>
    <dbReference type="NCBI Taxonomy" id="742054"/>
    <lineage>
        <taxon>Bacteria</taxon>
        <taxon>Bacillati</taxon>
        <taxon>Bacillota</taxon>
        <taxon>Bacilli</taxon>
        <taxon>Bacillales</taxon>
        <taxon>Paenibacillaceae</taxon>
        <taxon>Paenibacillus</taxon>
    </lineage>
</organism>
<keyword evidence="1" id="KW-0677">Repeat</keyword>
<evidence type="ECO:0000256" key="1">
    <source>
        <dbReference type="ARBA" id="ARBA00022737"/>
    </source>
</evidence>
<dbReference type="InterPro" id="IPR012854">
    <property type="entry name" value="Cu_amine_oxidase-like_N"/>
</dbReference>
<evidence type="ECO:0000259" key="4">
    <source>
        <dbReference type="Pfam" id="PF07833"/>
    </source>
</evidence>
<dbReference type="PANTHER" id="PTHR13833:SF71">
    <property type="entry name" value="NHL DOMAIN-CONTAINING PROTEIN"/>
    <property type="match status" value="1"/>
</dbReference>
<name>A0A7X4YK97_9BACL</name>
<dbReference type="OrthoDB" id="9799230at2"/>
<keyword evidence="6" id="KW-1185">Reference proteome</keyword>
<proteinExistence type="predicted"/>
<evidence type="ECO:0000256" key="3">
    <source>
        <dbReference type="SAM" id="SignalP"/>
    </source>
</evidence>
<reference evidence="5 6" key="1">
    <citation type="submission" date="2020-01" db="EMBL/GenBank/DDBJ databases">
        <title>Paenibacillus soybeanensis sp. nov. isolated from the nodules of soybean (Glycine max(L.) Merr).</title>
        <authorList>
            <person name="Wang H."/>
        </authorList>
    </citation>
    <scope>NUCLEOTIDE SEQUENCE [LARGE SCALE GENOMIC DNA]</scope>
    <source>
        <strain evidence="5 6">DSM 23054</strain>
    </source>
</reference>
<feature type="signal peptide" evidence="3">
    <location>
        <begin position="1"/>
        <end position="29"/>
    </location>
</feature>
<dbReference type="PANTHER" id="PTHR13833">
    <property type="match status" value="1"/>
</dbReference>
<keyword evidence="3" id="KW-0732">Signal</keyword>
<gene>
    <name evidence="5" type="ORF">GT003_02940</name>
</gene>
<evidence type="ECO:0000313" key="5">
    <source>
        <dbReference type="EMBL" id="NBC67946.1"/>
    </source>
</evidence>
<dbReference type="PROSITE" id="PS51125">
    <property type="entry name" value="NHL"/>
    <property type="match status" value="1"/>
</dbReference>